<keyword evidence="1" id="KW-0812">Transmembrane</keyword>
<organism evidence="2 3">
    <name type="scientific">Agrilactobacillus composti DSM 18527 = JCM 14202</name>
    <dbReference type="NCBI Taxonomy" id="1423734"/>
    <lineage>
        <taxon>Bacteria</taxon>
        <taxon>Bacillati</taxon>
        <taxon>Bacillota</taxon>
        <taxon>Bacilli</taxon>
        <taxon>Lactobacillales</taxon>
        <taxon>Lactobacillaceae</taxon>
        <taxon>Agrilactobacillus</taxon>
    </lineage>
</organism>
<evidence type="ECO:0008006" key="4">
    <source>
        <dbReference type="Google" id="ProtNLM"/>
    </source>
</evidence>
<dbReference type="Proteomes" id="UP000051236">
    <property type="component" value="Unassembled WGS sequence"/>
</dbReference>
<evidence type="ECO:0000256" key="1">
    <source>
        <dbReference type="SAM" id="Phobius"/>
    </source>
</evidence>
<sequence>MFFIVLTFWGIRALRFDQIIKREHVPQAQLILVFVAIAIGYNVSQFFLNLVDQAHSFIYIFS</sequence>
<keyword evidence="3" id="KW-1185">Reference proteome</keyword>
<comment type="caution">
    <text evidence="2">The sequence shown here is derived from an EMBL/GenBank/DDBJ whole genome shotgun (WGS) entry which is preliminary data.</text>
</comment>
<name>A0A0R1Y3X0_9LACO</name>
<dbReference type="EMBL" id="AZGA01000002">
    <property type="protein sequence ID" value="KRM36701.1"/>
    <property type="molecule type" value="Genomic_DNA"/>
</dbReference>
<keyword evidence="1" id="KW-1133">Transmembrane helix</keyword>
<gene>
    <name evidence="2" type="ORF">FC83_GL002576</name>
</gene>
<accession>A0A0R1Y3X0</accession>
<feature type="transmembrane region" description="Helical" evidence="1">
    <location>
        <begin position="31"/>
        <end position="51"/>
    </location>
</feature>
<evidence type="ECO:0000313" key="3">
    <source>
        <dbReference type="Proteomes" id="UP000051236"/>
    </source>
</evidence>
<dbReference type="STRING" id="1423734.FC83_GL002576"/>
<dbReference type="NCBIfam" id="TIGR02327">
    <property type="entry name" value="int_mem_ywzB"/>
    <property type="match status" value="1"/>
</dbReference>
<dbReference type="AlphaFoldDB" id="A0A0R1Y3X0"/>
<proteinExistence type="predicted"/>
<dbReference type="Pfam" id="PF06612">
    <property type="entry name" value="DUF1146"/>
    <property type="match status" value="1"/>
</dbReference>
<dbReference type="InterPro" id="IPR009526">
    <property type="entry name" value="DUF1146"/>
</dbReference>
<dbReference type="eggNOG" id="COG4836">
    <property type="taxonomic scope" value="Bacteria"/>
</dbReference>
<reference evidence="2 3" key="1">
    <citation type="journal article" date="2015" name="Genome Announc.">
        <title>Expanding the biotechnology potential of lactobacilli through comparative genomics of 213 strains and associated genera.</title>
        <authorList>
            <person name="Sun Z."/>
            <person name="Harris H.M."/>
            <person name="McCann A."/>
            <person name="Guo C."/>
            <person name="Argimon S."/>
            <person name="Zhang W."/>
            <person name="Yang X."/>
            <person name="Jeffery I.B."/>
            <person name="Cooney J.C."/>
            <person name="Kagawa T.F."/>
            <person name="Liu W."/>
            <person name="Song Y."/>
            <person name="Salvetti E."/>
            <person name="Wrobel A."/>
            <person name="Rasinkangas P."/>
            <person name="Parkhill J."/>
            <person name="Rea M.C."/>
            <person name="O'Sullivan O."/>
            <person name="Ritari J."/>
            <person name="Douillard F.P."/>
            <person name="Paul Ross R."/>
            <person name="Yang R."/>
            <person name="Briner A.E."/>
            <person name="Felis G.E."/>
            <person name="de Vos W.M."/>
            <person name="Barrangou R."/>
            <person name="Klaenhammer T.R."/>
            <person name="Caufield P.W."/>
            <person name="Cui Y."/>
            <person name="Zhang H."/>
            <person name="O'Toole P.W."/>
        </authorList>
    </citation>
    <scope>NUCLEOTIDE SEQUENCE [LARGE SCALE GENOMIC DNA]</scope>
    <source>
        <strain evidence="2 3">DSM 18527</strain>
    </source>
</reference>
<evidence type="ECO:0000313" key="2">
    <source>
        <dbReference type="EMBL" id="KRM36701.1"/>
    </source>
</evidence>
<protein>
    <recommendedName>
        <fullName evidence="4">DUF1146 domain-containing protein</fullName>
    </recommendedName>
</protein>
<keyword evidence="1" id="KW-0472">Membrane</keyword>
<dbReference type="PATRIC" id="fig|1423734.3.peg.2612"/>